<dbReference type="CDD" id="cd24015">
    <property type="entry name" value="ASKHA_NBD_PanK-III"/>
    <property type="match status" value="1"/>
</dbReference>
<keyword evidence="18" id="KW-1185">Reference proteome</keyword>
<organism evidence="17 18">
    <name type="scientific">Marinomonas piezotolerans</name>
    <dbReference type="NCBI Taxonomy" id="2213058"/>
    <lineage>
        <taxon>Bacteria</taxon>
        <taxon>Pseudomonadati</taxon>
        <taxon>Pseudomonadota</taxon>
        <taxon>Gammaproteobacteria</taxon>
        <taxon>Oceanospirillales</taxon>
        <taxon>Oceanospirillaceae</taxon>
        <taxon>Marinomonas</taxon>
    </lineage>
</organism>
<protein>
    <recommendedName>
        <fullName evidence="15 16">Type III pantothenate kinase</fullName>
        <ecNumber evidence="6 16">2.7.1.33</ecNumber>
    </recommendedName>
    <alternativeName>
        <fullName evidence="16">PanK-III</fullName>
    </alternativeName>
    <alternativeName>
        <fullName evidence="16">Pantothenic acid kinase</fullName>
    </alternativeName>
</protein>
<keyword evidence="8 16" id="KW-0808">Transferase</keyword>
<dbReference type="GO" id="GO:0046872">
    <property type="term" value="F:metal ion binding"/>
    <property type="evidence" value="ECO:0007669"/>
    <property type="project" value="UniProtKB-KW"/>
</dbReference>
<dbReference type="GO" id="GO:0005524">
    <property type="term" value="F:ATP binding"/>
    <property type="evidence" value="ECO:0007669"/>
    <property type="project" value="UniProtKB-UniRule"/>
</dbReference>
<dbReference type="UniPathway" id="UPA00241">
    <property type="reaction ID" value="UER00352"/>
</dbReference>
<feature type="active site" description="Proton acceptor" evidence="16">
    <location>
        <position position="99"/>
    </location>
</feature>
<feature type="binding site" evidence="16">
    <location>
        <begin position="11"/>
        <end position="18"/>
    </location>
    <ligand>
        <name>ATP</name>
        <dbReference type="ChEBI" id="CHEBI:30616"/>
    </ligand>
</feature>
<evidence type="ECO:0000256" key="3">
    <source>
        <dbReference type="ARBA" id="ARBA00004496"/>
    </source>
</evidence>
<evidence type="ECO:0000313" key="17">
    <source>
        <dbReference type="EMBL" id="RDL42945.1"/>
    </source>
</evidence>
<comment type="function">
    <text evidence="16">Catalyzes the phosphorylation of pantothenate (Pan), the first step in CoA biosynthesis.</text>
</comment>
<keyword evidence="11 16" id="KW-0067">ATP-binding</keyword>
<comment type="subcellular location">
    <subcellularLocation>
        <location evidence="3 16">Cytoplasm</location>
    </subcellularLocation>
</comment>
<evidence type="ECO:0000256" key="1">
    <source>
        <dbReference type="ARBA" id="ARBA00001206"/>
    </source>
</evidence>
<dbReference type="EC" id="2.7.1.33" evidence="6 16"/>
<dbReference type="PANTHER" id="PTHR34265">
    <property type="entry name" value="TYPE III PANTOTHENATE KINASE"/>
    <property type="match status" value="1"/>
</dbReference>
<comment type="cofactor">
    <cofactor evidence="2">
        <name>K(+)</name>
        <dbReference type="ChEBI" id="CHEBI:29103"/>
    </cofactor>
</comment>
<evidence type="ECO:0000256" key="13">
    <source>
        <dbReference type="ARBA" id="ARBA00022993"/>
    </source>
</evidence>
<evidence type="ECO:0000256" key="2">
    <source>
        <dbReference type="ARBA" id="ARBA00001958"/>
    </source>
</evidence>
<keyword evidence="13 16" id="KW-0173">Coenzyme A biosynthesis</keyword>
<evidence type="ECO:0000313" key="18">
    <source>
        <dbReference type="Proteomes" id="UP000254326"/>
    </source>
</evidence>
<feature type="binding site" evidence="16">
    <location>
        <position position="122"/>
    </location>
    <ligand>
        <name>ATP</name>
        <dbReference type="ChEBI" id="CHEBI:30616"/>
    </ligand>
</feature>
<keyword evidence="9 16" id="KW-0547">Nucleotide-binding</keyword>
<comment type="similarity">
    <text evidence="14 16">Belongs to the type III pantothenate kinase family.</text>
</comment>
<dbReference type="InterPro" id="IPR043129">
    <property type="entry name" value="ATPase_NBD"/>
</dbReference>
<comment type="caution">
    <text evidence="17">The sequence shown here is derived from an EMBL/GenBank/DDBJ whole genome shotgun (WGS) entry which is preliminary data.</text>
</comment>
<keyword evidence="10 16" id="KW-0418">Kinase</keyword>
<evidence type="ECO:0000256" key="11">
    <source>
        <dbReference type="ARBA" id="ARBA00022840"/>
    </source>
</evidence>
<feature type="binding site" evidence="16">
    <location>
        <position position="90"/>
    </location>
    <ligand>
        <name>substrate</name>
    </ligand>
</feature>
<dbReference type="Proteomes" id="UP000254326">
    <property type="component" value="Unassembled WGS sequence"/>
</dbReference>
<dbReference type="EMBL" id="QKRA01000012">
    <property type="protein sequence ID" value="RDL42945.1"/>
    <property type="molecule type" value="Genomic_DNA"/>
</dbReference>
<proteinExistence type="inferred from homology"/>
<keyword evidence="7 16" id="KW-0963">Cytoplasm</keyword>
<evidence type="ECO:0000256" key="5">
    <source>
        <dbReference type="ARBA" id="ARBA00011738"/>
    </source>
</evidence>
<dbReference type="NCBIfam" id="TIGR00671">
    <property type="entry name" value="baf"/>
    <property type="match status" value="1"/>
</dbReference>
<dbReference type="GO" id="GO:0004594">
    <property type="term" value="F:pantothenate kinase activity"/>
    <property type="evidence" value="ECO:0007669"/>
    <property type="project" value="UniProtKB-UniRule"/>
</dbReference>
<dbReference type="GO" id="GO:0005737">
    <property type="term" value="C:cytoplasm"/>
    <property type="evidence" value="ECO:0007669"/>
    <property type="project" value="UniProtKB-SubCell"/>
</dbReference>
<evidence type="ECO:0000256" key="15">
    <source>
        <dbReference type="ARBA" id="ARBA00040883"/>
    </source>
</evidence>
<sequence length="244" mass="26452">MSVSNSVLIADAGNTCVKWTWFMGDEVVSKWIGSIEQKPATCMPDVIALASVRSEEHDIALEKALNQVFPKVEVFVIRSTAEACGVYNAYREPHRLGVDRWLAVVAAYQLYGGLTVIVDAGTAIKVDFVDATGKHLGGYIAPGLELMTESLTSNTARIRFSDAEVRVGEGIPNSTASAVNQGCFEMALGFVHRLYQRHSEANWVATGGLGEVLMQRLGIDCNINEHLVAVGAKSILAQRLRTGR</sequence>
<evidence type="ECO:0000256" key="9">
    <source>
        <dbReference type="ARBA" id="ARBA00022741"/>
    </source>
</evidence>
<gene>
    <name evidence="16" type="primary">coaX</name>
    <name evidence="17" type="ORF">DN730_17280</name>
</gene>
<keyword evidence="12 16" id="KW-0630">Potassium</keyword>
<evidence type="ECO:0000256" key="14">
    <source>
        <dbReference type="ARBA" id="ARBA00038036"/>
    </source>
</evidence>
<evidence type="ECO:0000256" key="6">
    <source>
        <dbReference type="ARBA" id="ARBA00012102"/>
    </source>
</evidence>
<name>A0A370U597_9GAMM</name>
<dbReference type="AlphaFoldDB" id="A0A370U597"/>
<dbReference type="Pfam" id="PF03309">
    <property type="entry name" value="Pan_kinase"/>
    <property type="match status" value="1"/>
</dbReference>
<evidence type="ECO:0000256" key="12">
    <source>
        <dbReference type="ARBA" id="ARBA00022958"/>
    </source>
</evidence>
<evidence type="ECO:0000256" key="16">
    <source>
        <dbReference type="HAMAP-Rule" id="MF_01274"/>
    </source>
</evidence>
<dbReference type="SUPFAM" id="SSF53067">
    <property type="entry name" value="Actin-like ATPase domain"/>
    <property type="match status" value="2"/>
</dbReference>
<dbReference type="GO" id="GO:0015937">
    <property type="term" value="P:coenzyme A biosynthetic process"/>
    <property type="evidence" value="ECO:0007669"/>
    <property type="project" value="UniProtKB-UniRule"/>
</dbReference>
<dbReference type="InterPro" id="IPR004619">
    <property type="entry name" value="Type_III_PanK"/>
</dbReference>
<comment type="catalytic activity">
    <reaction evidence="1 16">
        <text>(R)-pantothenate + ATP = (R)-4'-phosphopantothenate + ADP + H(+)</text>
        <dbReference type="Rhea" id="RHEA:16373"/>
        <dbReference type="ChEBI" id="CHEBI:10986"/>
        <dbReference type="ChEBI" id="CHEBI:15378"/>
        <dbReference type="ChEBI" id="CHEBI:29032"/>
        <dbReference type="ChEBI" id="CHEBI:30616"/>
        <dbReference type="ChEBI" id="CHEBI:456216"/>
        <dbReference type="EC" id="2.7.1.33"/>
    </reaction>
</comment>
<comment type="cofactor">
    <cofactor evidence="16">
        <name>NH4(+)</name>
        <dbReference type="ChEBI" id="CHEBI:28938"/>
    </cofactor>
    <cofactor evidence="16">
        <name>K(+)</name>
        <dbReference type="ChEBI" id="CHEBI:29103"/>
    </cofactor>
    <text evidence="16">A monovalent cation. Ammonium or potassium.</text>
</comment>
<evidence type="ECO:0000256" key="7">
    <source>
        <dbReference type="ARBA" id="ARBA00022490"/>
    </source>
</evidence>
<dbReference type="HAMAP" id="MF_01274">
    <property type="entry name" value="Pantothen_kinase_3"/>
    <property type="match status" value="1"/>
</dbReference>
<evidence type="ECO:0000256" key="4">
    <source>
        <dbReference type="ARBA" id="ARBA00005225"/>
    </source>
</evidence>
<dbReference type="OrthoDB" id="9781305at2"/>
<evidence type="ECO:0000256" key="10">
    <source>
        <dbReference type="ARBA" id="ARBA00022777"/>
    </source>
</evidence>
<feature type="binding site" evidence="16">
    <location>
        <begin position="97"/>
        <end position="100"/>
    </location>
    <ligand>
        <name>substrate</name>
    </ligand>
</feature>
<keyword evidence="16" id="KW-0479">Metal-binding</keyword>
<evidence type="ECO:0000256" key="8">
    <source>
        <dbReference type="ARBA" id="ARBA00022679"/>
    </source>
</evidence>
<feature type="binding site" evidence="16">
    <location>
        <position position="119"/>
    </location>
    <ligand>
        <name>K(+)</name>
        <dbReference type="ChEBI" id="CHEBI:29103"/>
    </ligand>
</feature>
<dbReference type="Gene3D" id="3.30.420.40">
    <property type="match status" value="2"/>
</dbReference>
<reference evidence="17 18" key="1">
    <citation type="submission" date="2018-06" db="EMBL/GenBank/DDBJ databases">
        <title>Marinomonas sp. YLB-05 draft genome sequence.</title>
        <authorList>
            <person name="Yu L."/>
            <person name="Tang X."/>
        </authorList>
    </citation>
    <scope>NUCLEOTIDE SEQUENCE [LARGE SCALE GENOMIC DNA]</scope>
    <source>
        <strain evidence="17 18">YLB-05</strain>
    </source>
</reference>
<feature type="binding site" evidence="16">
    <location>
        <position position="175"/>
    </location>
    <ligand>
        <name>substrate</name>
    </ligand>
</feature>
<dbReference type="RefSeq" id="WP_115469389.1">
    <property type="nucleotide sequence ID" value="NZ_QKRA01000012.1"/>
</dbReference>
<dbReference type="PANTHER" id="PTHR34265:SF1">
    <property type="entry name" value="TYPE III PANTOTHENATE KINASE"/>
    <property type="match status" value="1"/>
</dbReference>
<comment type="subunit">
    <text evidence="5 16">Homodimer.</text>
</comment>
<accession>A0A370U597</accession>
<comment type="pathway">
    <text evidence="4 16">Cofactor biosynthesis; coenzyme A biosynthesis; CoA from (R)-pantothenate: step 1/5.</text>
</comment>